<gene>
    <name evidence="1" type="ORF">LEMA_uP117500.1</name>
</gene>
<accession>E4ZU37</accession>
<reference evidence="2" key="1">
    <citation type="journal article" date="2011" name="Nat. Commun.">
        <title>Effector diversification within compartments of the Leptosphaeria maculans genome affected by Repeat-Induced Point mutations.</title>
        <authorList>
            <person name="Rouxel T."/>
            <person name="Grandaubert J."/>
            <person name="Hane J.K."/>
            <person name="Hoede C."/>
            <person name="van de Wouw A.P."/>
            <person name="Couloux A."/>
            <person name="Dominguez V."/>
            <person name="Anthouard V."/>
            <person name="Bally P."/>
            <person name="Bourras S."/>
            <person name="Cozijnsen A.J."/>
            <person name="Ciuffetti L.M."/>
            <person name="Degrave A."/>
            <person name="Dilmaghani A."/>
            <person name="Duret L."/>
            <person name="Fudal I."/>
            <person name="Goodwin S.B."/>
            <person name="Gout L."/>
            <person name="Glaser N."/>
            <person name="Linglin J."/>
            <person name="Kema G.H.J."/>
            <person name="Lapalu N."/>
            <person name="Lawrence C.B."/>
            <person name="May K."/>
            <person name="Meyer M."/>
            <person name="Ollivier B."/>
            <person name="Poulain J."/>
            <person name="Schoch C.L."/>
            <person name="Simon A."/>
            <person name="Spatafora J.W."/>
            <person name="Stachowiak A."/>
            <person name="Turgeon B.G."/>
            <person name="Tyler B.M."/>
            <person name="Vincent D."/>
            <person name="Weissenbach J."/>
            <person name="Amselem J."/>
            <person name="Quesneville H."/>
            <person name="Oliver R.P."/>
            <person name="Wincker P."/>
            <person name="Balesdent M.-H."/>
            <person name="Howlett B.J."/>
        </authorList>
    </citation>
    <scope>NUCLEOTIDE SEQUENCE [LARGE SCALE GENOMIC DNA]</scope>
    <source>
        <strain evidence="2">JN3 / isolate v23.1.3 / race Av1-4-5-6-7-8</strain>
    </source>
</reference>
<sequence>MGMQTINLVPHATNQAREAAILIIQQAVAIGWPPSLFARLFRSQGFQTVNHPSSSFCVEQRVLSPSLGDDVAGLTV</sequence>
<organism evidence="2">
    <name type="scientific">Leptosphaeria maculans (strain JN3 / isolate v23.1.3 / race Av1-4-5-6-7-8)</name>
    <name type="common">Blackleg fungus</name>
    <name type="synonym">Phoma lingam</name>
    <dbReference type="NCBI Taxonomy" id="985895"/>
    <lineage>
        <taxon>Eukaryota</taxon>
        <taxon>Fungi</taxon>
        <taxon>Dikarya</taxon>
        <taxon>Ascomycota</taxon>
        <taxon>Pezizomycotina</taxon>
        <taxon>Dothideomycetes</taxon>
        <taxon>Pleosporomycetidae</taxon>
        <taxon>Pleosporales</taxon>
        <taxon>Pleosporineae</taxon>
        <taxon>Leptosphaeriaceae</taxon>
        <taxon>Plenodomus</taxon>
        <taxon>Plenodomus lingam/Leptosphaeria maculans species complex</taxon>
    </lineage>
</organism>
<dbReference type="Proteomes" id="UP000002668">
    <property type="component" value="Genome"/>
</dbReference>
<dbReference type="AlphaFoldDB" id="E4ZU37"/>
<dbReference type="InParanoid" id="E4ZU37"/>
<evidence type="ECO:0000313" key="2">
    <source>
        <dbReference type="Proteomes" id="UP000002668"/>
    </source>
</evidence>
<dbReference type="HOGENOM" id="CLU_2654943_0_0_1"/>
<keyword evidence="2" id="KW-1185">Reference proteome</keyword>
<dbReference type="EMBL" id="FP929125">
    <property type="protein sequence ID" value="CBX94747.1"/>
    <property type="molecule type" value="Genomic_DNA"/>
</dbReference>
<dbReference type="VEuPathDB" id="FungiDB:LEMA_uP117500.1"/>
<name>E4ZU37_LEPMJ</name>
<protein>
    <submittedName>
        <fullName evidence="1">Predicted protein</fullName>
    </submittedName>
</protein>
<evidence type="ECO:0000313" key="1">
    <source>
        <dbReference type="EMBL" id="CBX94747.1"/>
    </source>
</evidence>
<proteinExistence type="predicted"/>